<comment type="caution">
    <text evidence="3">The sequence shown here is derived from an EMBL/GenBank/DDBJ whole genome shotgun (WGS) entry which is preliminary data.</text>
</comment>
<sequence>MIMVFRTLFFLFFAIFLVITKVSAYEFENENAKKPKALIHGNVQTPPLPVNKVYDDEKTNLQNFIDWIWNTIPKPKPETPPNPTPKVPQNPMPNVPPPSKKAPPPPPEKEGEDVGKTIKPAPYHQDFQPPPNFTPLRPRAISLNDCLSVACRNRPREHA</sequence>
<dbReference type="AlphaFoldDB" id="A0A2P6S565"/>
<protein>
    <submittedName>
        <fullName evidence="3">Uncharacterized protein</fullName>
    </submittedName>
</protein>
<reference evidence="3 4" key="1">
    <citation type="journal article" date="2018" name="Nat. Genet.">
        <title>The Rosa genome provides new insights in the design of modern roses.</title>
        <authorList>
            <person name="Bendahmane M."/>
        </authorList>
    </citation>
    <scope>NUCLEOTIDE SEQUENCE [LARGE SCALE GENOMIC DNA]</scope>
    <source>
        <strain evidence="4">cv. Old Blush</strain>
    </source>
</reference>
<feature type="compositionally biased region" description="Pro residues" evidence="1">
    <location>
        <begin position="78"/>
        <end position="106"/>
    </location>
</feature>
<gene>
    <name evidence="3" type="ORF">RchiOBHm_Chr2g0170461</name>
</gene>
<proteinExistence type="predicted"/>
<feature type="signal peptide" evidence="2">
    <location>
        <begin position="1"/>
        <end position="24"/>
    </location>
</feature>
<dbReference type="Proteomes" id="UP000238479">
    <property type="component" value="Chromosome 2"/>
</dbReference>
<evidence type="ECO:0000313" key="4">
    <source>
        <dbReference type="Proteomes" id="UP000238479"/>
    </source>
</evidence>
<feature type="region of interest" description="Disordered" evidence="1">
    <location>
        <begin position="72"/>
        <end position="138"/>
    </location>
</feature>
<keyword evidence="2" id="KW-0732">Signal</keyword>
<name>A0A2P6S565_ROSCH</name>
<feature type="chain" id="PRO_5015187647" evidence="2">
    <location>
        <begin position="25"/>
        <end position="159"/>
    </location>
</feature>
<feature type="compositionally biased region" description="Basic and acidic residues" evidence="1">
    <location>
        <begin position="107"/>
        <end position="116"/>
    </location>
</feature>
<keyword evidence="4" id="KW-1185">Reference proteome</keyword>
<organism evidence="3 4">
    <name type="scientific">Rosa chinensis</name>
    <name type="common">China rose</name>
    <dbReference type="NCBI Taxonomy" id="74649"/>
    <lineage>
        <taxon>Eukaryota</taxon>
        <taxon>Viridiplantae</taxon>
        <taxon>Streptophyta</taxon>
        <taxon>Embryophyta</taxon>
        <taxon>Tracheophyta</taxon>
        <taxon>Spermatophyta</taxon>
        <taxon>Magnoliopsida</taxon>
        <taxon>eudicotyledons</taxon>
        <taxon>Gunneridae</taxon>
        <taxon>Pentapetalae</taxon>
        <taxon>rosids</taxon>
        <taxon>fabids</taxon>
        <taxon>Rosales</taxon>
        <taxon>Rosaceae</taxon>
        <taxon>Rosoideae</taxon>
        <taxon>Rosoideae incertae sedis</taxon>
        <taxon>Rosa</taxon>
    </lineage>
</organism>
<dbReference type="Gramene" id="PRQ53799">
    <property type="protein sequence ID" value="PRQ53799"/>
    <property type="gene ID" value="RchiOBHm_Chr2g0170461"/>
</dbReference>
<evidence type="ECO:0000256" key="1">
    <source>
        <dbReference type="SAM" id="MobiDB-lite"/>
    </source>
</evidence>
<evidence type="ECO:0000313" key="3">
    <source>
        <dbReference type="EMBL" id="PRQ53799.1"/>
    </source>
</evidence>
<dbReference type="EMBL" id="PDCK01000040">
    <property type="protein sequence ID" value="PRQ53799.1"/>
    <property type="molecule type" value="Genomic_DNA"/>
</dbReference>
<evidence type="ECO:0000256" key="2">
    <source>
        <dbReference type="SAM" id="SignalP"/>
    </source>
</evidence>
<accession>A0A2P6S565</accession>